<protein>
    <submittedName>
        <fullName evidence="1">Uncharacterized protein</fullName>
    </submittedName>
</protein>
<dbReference type="InParanoid" id="G3HS10"/>
<dbReference type="AlphaFoldDB" id="G3HS10"/>
<evidence type="ECO:0000313" key="2">
    <source>
        <dbReference type="Proteomes" id="UP000001075"/>
    </source>
</evidence>
<dbReference type="EMBL" id="JH000648">
    <property type="protein sequence ID" value="EGW01523.1"/>
    <property type="molecule type" value="Genomic_DNA"/>
</dbReference>
<gene>
    <name evidence="1" type="ORF">I79_013635</name>
</gene>
<reference evidence="2" key="1">
    <citation type="journal article" date="2011" name="Nat. Biotechnol.">
        <title>The genomic sequence of the Chinese hamster ovary (CHO)-K1 cell line.</title>
        <authorList>
            <person name="Xu X."/>
            <person name="Nagarajan H."/>
            <person name="Lewis N.E."/>
            <person name="Pan S."/>
            <person name="Cai Z."/>
            <person name="Liu X."/>
            <person name="Chen W."/>
            <person name="Xie M."/>
            <person name="Wang W."/>
            <person name="Hammond S."/>
            <person name="Andersen M.R."/>
            <person name="Neff N."/>
            <person name="Passarelli B."/>
            <person name="Koh W."/>
            <person name="Fan H.C."/>
            <person name="Wang J."/>
            <person name="Gui Y."/>
            <person name="Lee K.H."/>
            <person name="Betenbaugh M.J."/>
            <person name="Quake S.R."/>
            <person name="Famili I."/>
            <person name="Palsson B.O."/>
            <person name="Wang J."/>
        </authorList>
    </citation>
    <scope>NUCLEOTIDE SEQUENCE [LARGE SCALE GENOMIC DNA]</scope>
    <source>
        <strain evidence="2">CHO K1 cell line</strain>
    </source>
</reference>
<dbReference type="Proteomes" id="UP000001075">
    <property type="component" value="Unassembled WGS sequence"/>
</dbReference>
<accession>G3HS10</accession>
<proteinExistence type="predicted"/>
<sequence>MGVLFLQLAPGFLPPWRAWVPPLAGSGSGRTRVAVHVVGVRRFPRLQGLRPSPSP</sequence>
<evidence type="ECO:0000313" key="1">
    <source>
        <dbReference type="EMBL" id="EGW01523.1"/>
    </source>
</evidence>
<name>G3HS10_CRIGR</name>
<organism evidence="1 2">
    <name type="scientific">Cricetulus griseus</name>
    <name type="common">Chinese hamster</name>
    <name type="synonym">Cricetulus barabensis griseus</name>
    <dbReference type="NCBI Taxonomy" id="10029"/>
    <lineage>
        <taxon>Eukaryota</taxon>
        <taxon>Metazoa</taxon>
        <taxon>Chordata</taxon>
        <taxon>Craniata</taxon>
        <taxon>Vertebrata</taxon>
        <taxon>Euteleostomi</taxon>
        <taxon>Mammalia</taxon>
        <taxon>Eutheria</taxon>
        <taxon>Euarchontoglires</taxon>
        <taxon>Glires</taxon>
        <taxon>Rodentia</taxon>
        <taxon>Myomorpha</taxon>
        <taxon>Muroidea</taxon>
        <taxon>Cricetidae</taxon>
        <taxon>Cricetinae</taxon>
        <taxon>Cricetulus</taxon>
    </lineage>
</organism>